<proteinExistence type="predicted"/>
<evidence type="ECO:0000313" key="1">
    <source>
        <dbReference type="EMBL" id="JAD40007.1"/>
    </source>
</evidence>
<protein>
    <submittedName>
        <fullName evidence="1">Uncharacterized protein</fullName>
    </submittedName>
</protein>
<reference evidence="1" key="2">
    <citation type="journal article" date="2015" name="Data Brief">
        <title>Shoot transcriptome of the giant reed, Arundo donax.</title>
        <authorList>
            <person name="Barrero R.A."/>
            <person name="Guerrero F.D."/>
            <person name="Moolhuijzen P."/>
            <person name="Goolsby J.A."/>
            <person name="Tidwell J."/>
            <person name="Bellgard S.E."/>
            <person name="Bellgard M.I."/>
        </authorList>
    </citation>
    <scope>NUCLEOTIDE SEQUENCE</scope>
    <source>
        <tissue evidence="1">Shoot tissue taken approximately 20 cm above the soil surface</tissue>
    </source>
</reference>
<reference evidence="1" key="1">
    <citation type="submission" date="2014-09" db="EMBL/GenBank/DDBJ databases">
        <authorList>
            <person name="Magalhaes I.L.F."/>
            <person name="Oliveira U."/>
            <person name="Santos F.R."/>
            <person name="Vidigal T.H.D.A."/>
            <person name="Brescovit A.D."/>
            <person name="Santos A.J."/>
        </authorList>
    </citation>
    <scope>NUCLEOTIDE SEQUENCE</scope>
    <source>
        <tissue evidence="1">Shoot tissue taken approximately 20 cm above the soil surface</tissue>
    </source>
</reference>
<sequence length="23" mass="2632">MSGELDLVYVLKRCSNFCRDLGL</sequence>
<dbReference type="EMBL" id="GBRH01257888">
    <property type="protein sequence ID" value="JAD40007.1"/>
    <property type="molecule type" value="Transcribed_RNA"/>
</dbReference>
<name>A0A0A8ZYZ2_ARUDO</name>
<accession>A0A0A8ZYZ2</accession>
<organism evidence="1">
    <name type="scientific">Arundo donax</name>
    <name type="common">Giant reed</name>
    <name type="synonym">Donax arundinaceus</name>
    <dbReference type="NCBI Taxonomy" id="35708"/>
    <lineage>
        <taxon>Eukaryota</taxon>
        <taxon>Viridiplantae</taxon>
        <taxon>Streptophyta</taxon>
        <taxon>Embryophyta</taxon>
        <taxon>Tracheophyta</taxon>
        <taxon>Spermatophyta</taxon>
        <taxon>Magnoliopsida</taxon>
        <taxon>Liliopsida</taxon>
        <taxon>Poales</taxon>
        <taxon>Poaceae</taxon>
        <taxon>PACMAD clade</taxon>
        <taxon>Arundinoideae</taxon>
        <taxon>Arundineae</taxon>
        <taxon>Arundo</taxon>
    </lineage>
</organism>
<dbReference type="AlphaFoldDB" id="A0A0A8ZYZ2"/>